<evidence type="ECO:0000313" key="2">
    <source>
        <dbReference type="Proteomes" id="UP000604046"/>
    </source>
</evidence>
<protein>
    <submittedName>
        <fullName evidence="1">Uncharacterized protein</fullName>
    </submittedName>
</protein>
<gene>
    <name evidence="1" type="ORF">SNAT2548_LOCUS25436</name>
</gene>
<name>A0A812S1S3_9DINO</name>
<reference evidence="1" key="1">
    <citation type="submission" date="2021-02" db="EMBL/GenBank/DDBJ databases">
        <authorList>
            <person name="Dougan E. K."/>
            <person name="Rhodes N."/>
            <person name="Thang M."/>
            <person name="Chan C."/>
        </authorList>
    </citation>
    <scope>NUCLEOTIDE SEQUENCE</scope>
</reference>
<keyword evidence="2" id="KW-1185">Reference proteome</keyword>
<sequence length="77" mass="8525">MLCNAKCPGGIKGAGILGGTLSALNPLTLLSKKDEEEEKEAQEDPDPQKKMFKQVDYIEPWLLRCSWFRVQGLGFGV</sequence>
<proteinExistence type="predicted"/>
<comment type="caution">
    <text evidence="1">The sequence shown here is derived from an EMBL/GenBank/DDBJ whole genome shotgun (WGS) entry which is preliminary data.</text>
</comment>
<dbReference type="Proteomes" id="UP000604046">
    <property type="component" value="Unassembled WGS sequence"/>
</dbReference>
<evidence type="ECO:0000313" key="1">
    <source>
        <dbReference type="EMBL" id="CAE7458931.1"/>
    </source>
</evidence>
<accession>A0A812S1S3</accession>
<dbReference type="EMBL" id="CAJNDS010002393">
    <property type="protein sequence ID" value="CAE7458931.1"/>
    <property type="molecule type" value="Genomic_DNA"/>
</dbReference>
<organism evidence="1 2">
    <name type="scientific">Symbiodinium natans</name>
    <dbReference type="NCBI Taxonomy" id="878477"/>
    <lineage>
        <taxon>Eukaryota</taxon>
        <taxon>Sar</taxon>
        <taxon>Alveolata</taxon>
        <taxon>Dinophyceae</taxon>
        <taxon>Suessiales</taxon>
        <taxon>Symbiodiniaceae</taxon>
        <taxon>Symbiodinium</taxon>
    </lineage>
</organism>
<dbReference type="AlphaFoldDB" id="A0A812S1S3"/>